<comment type="catalytic activity">
    <reaction evidence="1 14 15">
        <text>(R)-pantothenate + ATP = (R)-4'-phosphopantothenate + ADP + H(+)</text>
        <dbReference type="Rhea" id="RHEA:16373"/>
        <dbReference type="ChEBI" id="CHEBI:10986"/>
        <dbReference type="ChEBI" id="CHEBI:15378"/>
        <dbReference type="ChEBI" id="CHEBI:29032"/>
        <dbReference type="ChEBI" id="CHEBI:30616"/>
        <dbReference type="ChEBI" id="CHEBI:456216"/>
        <dbReference type="EC" id="2.7.1.33"/>
    </reaction>
</comment>
<keyword evidence="7 14" id="KW-0963">Cytoplasm</keyword>
<evidence type="ECO:0000256" key="7">
    <source>
        <dbReference type="ARBA" id="ARBA00022490"/>
    </source>
</evidence>
<sequence>MQLNPPAQFSTEPSPFQRFTREAWSDLADSTPLPLTGEDVERISSLGDPMDLAEVDAIYRPISALLQMYVNSARRLSHDRHYFLREPHRPPVPFIIGVAGSVAVGKSSTARLLRELLRRWPNTPRVQLIATDGFLLPNAVLNERGIMAKKGFPESYDRMALMKFMADVKSGQSGVTAPVYSHLTYDIVPGEHEVVNQPDILIVEGLNVLQAARTAKDQTGAVAVSDYFDFSIYVDADQDHIESWYINRFLKLRSTAFSDENSYFRAYANLTDEEAVARAHDIWNTINLPNLTDNILPTRERATLVIRKGADHRVRELRLRKI</sequence>
<dbReference type="PIRSF" id="PIRSF000545">
    <property type="entry name" value="Pantothenate_kin"/>
    <property type="match status" value="1"/>
</dbReference>
<dbReference type="GO" id="GO:0015937">
    <property type="term" value="P:coenzyme A biosynthetic process"/>
    <property type="evidence" value="ECO:0007669"/>
    <property type="project" value="UniProtKB-UniRule"/>
</dbReference>
<evidence type="ECO:0000256" key="9">
    <source>
        <dbReference type="ARBA" id="ARBA00022741"/>
    </source>
</evidence>
<dbReference type="EC" id="2.7.1.33" evidence="5 14"/>
<keyword evidence="18" id="KW-1185">Reference proteome</keyword>
<dbReference type="GO" id="GO:0004594">
    <property type="term" value="F:pantothenate kinase activity"/>
    <property type="evidence" value="ECO:0007669"/>
    <property type="project" value="UniProtKB-UniRule"/>
</dbReference>
<evidence type="ECO:0000256" key="6">
    <source>
        <dbReference type="ARBA" id="ARBA00015080"/>
    </source>
</evidence>
<evidence type="ECO:0000256" key="2">
    <source>
        <dbReference type="ARBA" id="ARBA00004496"/>
    </source>
</evidence>
<evidence type="ECO:0000256" key="11">
    <source>
        <dbReference type="ARBA" id="ARBA00022840"/>
    </source>
</evidence>
<evidence type="ECO:0000256" key="14">
    <source>
        <dbReference type="HAMAP-Rule" id="MF_00215"/>
    </source>
</evidence>
<keyword evidence="8 14" id="KW-0808">Transferase</keyword>
<comment type="caution">
    <text evidence="17">The sequence shown here is derived from an EMBL/GenBank/DDBJ whole genome shotgun (WGS) entry which is preliminary data.</text>
</comment>
<dbReference type="InterPro" id="IPR027417">
    <property type="entry name" value="P-loop_NTPase"/>
</dbReference>
<dbReference type="GO" id="GO:0005524">
    <property type="term" value="F:ATP binding"/>
    <property type="evidence" value="ECO:0007669"/>
    <property type="project" value="UniProtKB-UniRule"/>
</dbReference>
<evidence type="ECO:0000259" key="16">
    <source>
        <dbReference type="Pfam" id="PF00485"/>
    </source>
</evidence>
<feature type="binding site" evidence="14">
    <location>
        <begin position="100"/>
        <end position="107"/>
    </location>
    <ligand>
        <name>ATP</name>
        <dbReference type="ChEBI" id="CHEBI:30616"/>
    </ligand>
</feature>
<evidence type="ECO:0000256" key="5">
    <source>
        <dbReference type="ARBA" id="ARBA00012102"/>
    </source>
</evidence>
<dbReference type="Proteomes" id="UP000014387">
    <property type="component" value="Unassembled WGS sequence"/>
</dbReference>
<dbReference type="Gene3D" id="3.40.50.300">
    <property type="entry name" value="P-loop containing nucleotide triphosphate hydrolases"/>
    <property type="match status" value="1"/>
</dbReference>
<evidence type="ECO:0000256" key="10">
    <source>
        <dbReference type="ARBA" id="ARBA00022777"/>
    </source>
</evidence>
<dbReference type="SUPFAM" id="SSF52540">
    <property type="entry name" value="P-loop containing nucleoside triphosphate hydrolases"/>
    <property type="match status" value="1"/>
</dbReference>
<dbReference type="CDD" id="cd02025">
    <property type="entry name" value="PanK"/>
    <property type="match status" value="1"/>
</dbReference>
<dbReference type="InterPro" id="IPR004566">
    <property type="entry name" value="PanK"/>
</dbReference>
<evidence type="ECO:0000256" key="1">
    <source>
        <dbReference type="ARBA" id="ARBA00001206"/>
    </source>
</evidence>
<name>A0A9W5REP8_9ACTO</name>
<gene>
    <name evidence="14" type="primary">coaA</name>
    <name evidence="17" type="ORF">HMPREF9238_00748</name>
</gene>
<dbReference type="HAMAP" id="MF_00215">
    <property type="entry name" value="Pantothen_kinase_1"/>
    <property type="match status" value="1"/>
</dbReference>
<keyword evidence="11 14" id="KW-0067">ATP-binding</keyword>
<comment type="pathway">
    <text evidence="3 14 15">Cofactor biosynthesis; coenzyme A biosynthesis; CoA from (R)-pantothenate: step 1/5.</text>
</comment>
<evidence type="ECO:0000256" key="15">
    <source>
        <dbReference type="RuleBase" id="RU003530"/>
    </source>
</evidence>
<evidence type="ECO:0000256" key="8">
    <source>
        <dbReference type="ARBA" id="ARBA00022679"/>
    </source>
</evidence>
<organism evidence="17 18">
    <name type="scientific">Gleimia europaea ACS-120-V-Col10b</name>
    <dbReference type="NCBI Taxonomy" id="883069"/>
    <lineage>
        <taxon>Bacteria</taxon>
        <taxon>Bacillati</taxon>
        <taxon>Actinomycetota</taxon>
        <taxon>Actinomycetes</taxon>
        <taxon>Actinomycetales</taxon>
        <taxon>Actinomycetaceae</taxon>
        <taxon>Gleimia</taxon>
    </lineage>
</organism>
<dbReference type="GO" id="GO:0005737">
    <property type="term" value="C:cytoplasm"/>
    <property type="evidence" value="ECO:0007669"/>
    <property type="project" value="UniProtKB-SubCell"/>
</dbReference>
<evidence type="ECO:0000313" key="18">
    <source>
        <dbReference type="Proteomes" id="UP000014387"/>
    </source>
</evidence>
<evidence type="ECO:0000256" key="3">
    <source>
        <dbReference type="ARBA" id="ARBA00005225"/>
    </source>
</evidence>
<evidence type="ECO:0000256" key="12">
    <source>
        <dbReference type="ARBA" id="ARBA00022993"/>
    </source>
</evidence>
<comment type="subcellular location">
    <subcellularLocation>
        <location evidence="2 14 15">Cytoplasm</location>
    </subcellularLocation>
</comment>
<dbReference type="RefSeq" id="WP_016444104.1">
    <property type="nucleotide sequence ID" value="NZ_KE150266.1"/>
</dbReference>
<accession>A0A9W5REP8</accession>
<evidence type="ECO:0000313" key="17">
    <source>
        <dbReference type="EMBL" id="EPD30992.1"/>
    </source>
</evidence>
<dbReference type="PANTHER" id="PTHR10285">
    <property type="entry name" value="URIDINE KINASE"/>
    <property type="match status" value="1"/>
</dbReference>
<dbReference type="Pfam" id="PF00485">
    <property type="entry name" value="PRK"/>
    <property type="match status" value="1"/>
</dbReference>
<keyword evidence="12 14" id="KW-0173">Coenzyme A biosynthesis</keyword>
<comment type="similarity">
    <text evidence="4 14 15">Belongs to the prokaryotic pantothenate kinase family.</text>
</comment>
<dbReference type="InterPro" id="IPR006083">
    <property type="entry name" value="PRK/URK"/>
</dbReference>
<reference evidence="17 18" key="1">
    <citation type="submission" date="2013-05" db="EMBL/GenBank/DDBJ databases">
        <title>The Genome Sequence of Actinomyces europaeus ACS-120-V-COL10B.</title>
        <authorList>
            <consortium name="The Broad Institute Genomics Platform"/>
            <person name="Earl A."/>
            <person name="Ward D."/>
            <person name="Feldgarden M."/>
            <person name="Gevers D."/>
            <person name="Saerens B."/>
            <person name="Vaneechoutte M."/>
            <person name="Walker B."/>
            <person name="Young S."/>
            <person name="Zeng Q."/>
            <person name="Gargeya S."/>
            <person name="Fitzgerald M."/>
            <person name="Haas B."/>
            <person name="Abouelleil A."/>
            <person name="Allen A.W."/>
            <person name="Alvarado L."/>
            <person name="Arachchi H.M."/>
            <person name="Berlin A.M."/>
            <person name="Chapman S.B."/>
            <person name="Gainer-Dewar J."/>
            <person name="Goldberg J."/>
            <person name="Griggs A."/>
            <person name="Gujja S."/>
            <person name="Hansen M."/>
            <person name="Howarth C."/>
            <person name="Imamovic A."/>
            <person name="Ireland A."/>
            <person name="Larimer J."/>
            <person name="McCowan C."/>
            <person name="Murphy C."/>
            <person name="Pearson M."/>
            <person name="Poon T.W."/>
            <person name="Priest M."/>
            <person name="Roberts A."/>
            <person name="Saif S."/>
            <person name="Shea T."/>
            <person name="Sisk P."/>
            <person name="Sykes S."/>
            <person name="Wortman J."/>
            <person name="Nusbaum C."/>
            <person name="Birren B."/>
        </authorList>
    </citation>
    <scope>NUCLEOTIDE SEQUENCE [LARGE SCALE GENOMIC DNA]</scope>
    <source>
        <strain evidence="17 18">ACS-120-V-Col10b</strain>
    </source>
</reference>
<dbReference type="AlphaFoldDB" id="A0A9W5REP8"/>
<proteinExistence type="inferred from homology"/>
<evidence type="ECO:0000256" key="13">
    <source>
        <dbReference type="ARBA" id="ARBA00032866"/>
    </source>
</evidence>
<feature type="domain" description="Phosphoribulokinase/uridine kinase" evidence="16">
    <location>
        <begin position="95"/>
        <end position="251"/>
    </location>
</feature>
<keyword evidence="9 14" id="KW-0547">Nucleotide-binding</keyword>
<dbReference type="NCBIfam" id="TIGR00554">
    <property type="entry name" value="panK_bact"/>
    <property type="match status" value="1"/>
</dbReference>
<keyword evidence="10 14" id="KW-0418">Kinase</keyword>
<evidence type="ECO:0000256" key="4">
    <source>
        <dbReference type="ARBA" id="ARBA00006087"/>
    </source>
</evidence>
<protein>
    <recommendedName>
        <fullName evidence="6 14">Pantothenate kinase</fullName>
        <ecNumber evidence="5 14">2.7.1.33</ecNumber>
    </recommendedName>
    <alternativeName>
        <fullName evidence="13 14">Pantothenic acid kinase</fullName>
    </alternativeName>
</protein>
<dbReference type="EMBL" id="AGWN01000001">
    <property type="protein sequence ID" value="EPD30992.1"/>
    <property type="molecule type" value="Genomic_DNA"/>
</dbReference>